<dbReference type="GeneID" id="63823930"/>
<dbReference type="InParanoid" id="A0A165FEH2"/>
<keyword evidence="3" id="KW-1185">Reference proteome</keyword>
<dbReference type="AlphaFoldDB" id="A0A165FEH2"/>
<dbReference type="EMBL" id="KV427613">
    <property type="protein sequence ID" value="KZT08848.1"/>
    <property type="molecule type" value="Genomic_DNA"/>
</dbReference>
<sequence>MLFLEEIATPDEMEHNEQSPDQHYNAGDDQITDEEDEHAPPVTPQALRLSAESERERERRRLERIVLKVLDLGFDYRQEVLQAASVQAALKAQSWWKHTEQITHVAREVLHEFL</sequence>
<organism evidence="2 3">
    <name type="scientific">Laetiporus sulphureus 93-53</name>
    <dbReference type="NCBI Taxonomy" id="1314785"/>
    <lineage>
        <taxon>Eukaryota</taxon>
        <taxon>Fungi</taxon>
        <taxon>Dikarya</taxon>
        <taxon>Basidiomycota</taxon>
        <taxon>Agaricomycotina</taxon>
        <taxon>Agaricomycetes</taxon>
        <taxon>Polyporales</taxon>
        <taxon>Laetiporus</taxon>
    </lineage>
</organism>
<evidence type="ECO:0000313" key="2">
    <source>
        <dbReference type="EMBL" id="KZT08848.1"/>
    </source>
</evidence>
<evidence type="ECO:0000256" key="1">
    <source>
        <dbReference type="SAM" id="MobiDB-lite"/>
    </source>
</evidence>
<gene>
    <name evidence="2" type="ORF">LAESUDRAFT_712482</name>
</gene>
<feature type="region of interest" description="Disordered" evidence="1">
    <location>
        <begin position="1"/>
        <end position="57"/>
    </location>
</feature>
<dbReference type="Proteomes" id="UP000076871">
    <property type="component" value="Unassembled WGS sequence"/>
</dbReference>
<dbReference type="RefSeq" id="XP_040766588.1">
    <property type="nucleotide sequence ID" value="XM_040906901.1"/>
</dbReference>
<proteinExistence type="predicted"/>
<protein>
    <submittedName>
        <fullName evidence="2">Uncharacterized protein</fullName>
    </submittedName>
</protein>
<reference evidence="2 3" key="1">
    <citation type="journal article" date="2016" name="Mol. Biol. Evol.">
        <title>Comparative Genomics of Early-Diverging Mushroom-Forming Fungi Provides Insights into the Origins of Lignocellulose Decay Capabilities.</title>
        <authorList>
            <person name="Nagy L.G."/>
            <person name="Riley R."/>
            <person name="Tritt A."/>
            <person name="Adam C."/>
            <person name="Daum C."/>
            <person name="Floudas D."/>
            <person name="Sun H."/>
            <person name="Yadav J.S."/>
            <person name="Pangilinan J."/>
            <person name="Larsson K.H."/>
            <person name="Matsuura K."/>
            <person name="Barry K."/>
            <person name="Labutti K."/>
            <person name="Kuo R."/>
            <person name="Ohm R.A."/>
            <person name="Bhattacharya S.S."/>
            <person name="Shirouzu T."/>
            <person name="Yoshinaga Y."/>
            <person name="Martin F.M."/>
            <person name="Grigoriev I.V."/>
            <person name="Hibbett D.S."/>
        </authorList>
    </citation>
    <scope>NUCLEOTIDE SEQUENCE [LARGE SCALE GENOMIC DNA]</scope>
    <source>
        <strain evidence="2 3">93-53</strain>
    </source>
</reference>
<name>A0A165FEH2_9APHY</name>
<accession>A0A165FEH2</accession>
<evidence type="ECO:0000313" key="3">
    <source>
        <dbReference type="Proteomes" id="UP000076871"/>
    </source>
</evidence>